<reference evidence="2 3" key="1">
    <citation type="submission" date="2019-10" db="EMBL/GenBank/DDBJ databases">
        <title>Isolation, Identification of Microvirga thermotolerans HR1, a novel thermophilic bacterium and Comparative Genomics of the genus Microvirga.</title>
        <authorList>
            <person name="Li J."/>
            <person name="Zhang W."/>
            <person name="Lin M."/>
            <person name="Wang J."/>
        </authorList>
    </citation>
    <scope>NUCLEOTIDE SEQUENCE [LARGE SCALE GENOMIC DNA]</scope>
    <source>
        <strain evidence="2 3">HR1</strain>
    </source>
</reference>
<dbReference type="PRINTS" id="PR00081">
    <property type="entry name" value="GDHRDH"/>
</dbReference>
<accession>A0A5P9JY38</accession>
<dbReference type="InterPro" id="IPR002347">
    <property type="entry name" value="SDR_fam"/>
</dbReference>
<dbReference type="PANTHER" id="PTHR45458:SF1">
    <property type="entry name" value="SHORT CHAIN DEHYDROGENASE"/>
    <property type="match status" value="1"/>
</dbReference>
<proteinExistence type="inferred from homology"/>
<dbReference type="AlphaFoldDB" id="A0A5P9JY38"/>
<protein>
    <submittedName>
        <fullName evidence="2">SDR family NAD(P)-dependent oxidoreductase</fullName>
    </submittedName>
</protein>
<dbReference type="GO" id="GO:0016616">
    <property type="term" value="F:oxidoreductase activity, acting on the CH-OH group of donors, NAD or NADP as acceptor"/>
    <property type="evidence" value="ECO:0007669"/>
    <property type="project" value="TreeGrafter"/>
</dbReference>
<dbReference type="KEGG" id="mico:GDR74_13480"/>
<dbReference type="InterPro" id="IPR052184">
    <property type="entry name" value="SDR_enzymes"/>
</dbReference>
<evidence type="ECO:0000313" key="3">
    <source>
        <dbReference type="Proteomes" id="UP000325614"/>
    </source>
</evidence>
<dbReference type="RefSeq" id="WP_152586785.1">
    <property type="nucleotide sequence ID" value="NZ_CP045423.1"/>
</dbReference>
<evidence type="ECO:0000313" key="2">
    <source>
        <dbReference type="EMBL" id="QFU17149.1"/>
    </source>
</evidence>
<dbReference type="PANTHER" id="PTHR45458">
    <property type="entry name" value="SHORT-CHAIN DEHYDROGENASE/REDUCTASE SDR"/>
    <property type="match status" value="1"/>
</dbReference>
<dbReference type="CDD" id="cd05325">
    <property type="entry name" value="carb_red_sniffer_like_SDR_c"/>
    <property type="match status" value="1"/>
</dbReference>
<dbReference type="InterPro" id="IPR036291">
    <property type="entry name" value="NAD(P)-bd_dom_sf"/>
</dbReference>
<dbReference type="Gene3D" id="3.40.50.720">
    <property type="entry name" value="NAD(P)-binding Rossmann-like Domain"/>
    <property type="match status" value="1"/>
</dbReference>
<evidence type="ECO:0000256" key="1">
    <source>
        <dbReference type="RuleBase" id="RU000363"/>
    </source>
</evidence>
<dbReference type="PRINTS" id="PR00080">
    <property type="entry name" value="SDRFAMILY"/>
</dbReference>
<gene>
    <name evidence="2" type="ORF">GDR74_13480</name>
</gene>
<organism evidence="2 3">
    <name type="scientific">Microvirga thermotolerans</name>
    <dbReference type="NCBI Taxonomy" id="2651334"/>
    <lineage>
        <taxon>Bacteria</taxon>
        <taxon>Pseudomonadati</taxon>
        <taxon>Pseudomonadota</taxon>
        <taxon>Alphaproteobacteria</taxon>
        <taxon>Hyphomicrobiales</taxon>
        <taxon>Methylobacteriaceae</taxon>
        <taxon>Microvirga</taxon>
    </lineage>
</organism>
<sequence length="228" mass="23870">MATAIVTGVGRGIGHELARVLLERGDRVVGTLRSMGAIPPALRDHAEAGRLSLVAMDVRDPASIAAAARAVDGPVDILVNNAGVIGPERQSTLDMDFDGFLDTLAVNTLGPLRVVQAFLPQLRRSASARIVTIGSRMGSLSYAKSDRIAYRASKAAANKVMQGLATDLAPEGIVAVSVHPGWVRTDMGGAGADLDVGESARGIAALIDRLSMADSGLFFDWQGERLPF</sequence>
<dbReference type="EMBL" id="CP045423">
    <property type="protein sequence ID" value="QFU17149.1"/>
    <property type="molecule type" value="Genomic_DNA"/>
</dbReference>
<name>A0A5P9JY38_9HYPH</name>
<dbReference type="Pfam" id="PF00106">
    <property type="entry name" value="adh_short"/>
    <property type="match status" value="1"/>
</dbReference>
<dbReference type="Proteomes" id="UP000325614">
    <property type="component" value="Chromosome"/>
</dbReference>
<dbReference type="SUPFAM" id="SSF51735">
    <property type="entry name" value="NAD(P)-binding Rossmann-fold domains"/>
    <property type="match status" value="1"/>
</dbReference>
<comment type="similarity">
    <text evidence="1">Belongs to the short-chain dehydrogenases/reductases (SDR) family.</text>
</comment>
<keyword evidence="3" id="KW-1185">Reference proteome</keyword>